<gene>
    <name evidence="3" type="ordered locus">Tcr_1648</name>
</gene>
<dbReference type="InterPro" id="IPR014832">
    <property type="entry name" value="TnsA_C"/>
</dbReference>
<dbReference type="Gene3D" id="3.40.1350.10">
    <property type="match status" value="1"/>
</dbReference>
<sequence length="217" mass="25548">MPVRIIPKNYRNVTGIHASAKAEEQAMFESTLERDFIILLEFDNSVISFHVQPVEIKWVDQNGKNRSYIPDVLYKRKTQNGIEEVLVEVKYRSDLKENWDELKPKLKAGLHYAKQQDWRFKIMTEVEIRTTFLKNAKFLMSFIHRGADQEGDMELIDNRLKDLKKSTPKELLDKLAYSEWDKASLLPTLWYLVGTGQVCCDLHKDQLNMNIPIYWKP</sequence>
<dbReference type="eggNOG" id="ENOG5032A4T">
    <property type="taxonomic scope" value="Bacteria"/>
</dbReference>
<proteinExistence type="predicted"/>
<evidence type="ECO:0000259" key="2">
    <source>
        <dbReference type="Pfam" id="PF08722"/>
    </source>
</evidence>
<name>Q31F33_HYDCU</name>
<evidence type="ECO:0000313" key="3">
    <source>
        <dbReference type="EMBL" id="ABB42240.1"/>
    </source>
</evidence>
<evidence type="ECO:0000259" key="1">
    <source>
        <dbReference type="Pfam" id="PF08721"/>
    </source>
</evidence>
<organism evidence="3">
    <name type="scientific">Hydrogenovibrio crunogenus (strain DSM 25203 / XCL-2)</name>
    <name type="common">Thiomicrospira crunogena</name>
    <dbReference type="NCBI Taxonomy" id="317025"/>
    <lineage>
        <taxon>Bacteria</taxon>
        <taxon>Pseudomonadati</taxon>
        <taxon>Pseudomonadota</taxon>
        <taxon>Gammaproteobacteria</taxon>
        <taxon>Thiotrichales</taxon>
        <taxon>Piscirickettsiaceae</taxon>
        <taxon>Hydrogenovibrio</taxon>
    </lineage>
</organism>
<dbReference type="AlphaFoldDB" id="Q31F33"/>
<accession>Q31F33</accession>
<dbReference type="OrthoDB" id="881413at2"/>
<feature type="domain" description="TnsA endonuclease N-terminal" evidence="2">
    <location>
        <begin position="43"/>
        <end position="125"/>
    </location>
</feature>
<dbReference type="InterPro" id="IPR014833">
    <property type="entry name" value="TnsA_N"/>
</dbReference>
<dbReference type="EMBL" id="CP000109">
    <property type="protein sequence ID" value="ABB42240.1"/>
    <property type="molecule type" value="Genomic_DNA"/>
</dbReference>
<protein>
    <recommendedName>
        <fullName evidence="4">Heteromeric transposase endonuclease subunit TnsA</fullName>
    </recommendedName>
</protein>
<dbReference type="KEGG" id="tcx:Tcr_1648"/>
<reference evidence="3" key="1">
    <citation type="submission" date="2006-07" db="EMBL/GenBank/DDBJ databases">
        <title>Complete sequence of Thiomicrospira crunogena XCL-2.</title>
        <authorList>
            <consortium name="US DOE Joint Genome Institute"/>
            <person name="Copeland A."/>
            <person name="Lucas S."/>
            <person name="Lapidus A."/>
            <person name="Barry K."/>
            <person name="Detter J.C."/>
            <person name="Glavina del Rio T."/>
            <person name="Hammon N."/>
            <person name="Israni S."/>
            <person name="Dalin E."/>
            <person name="Tice H."/>
            <person name="Pitluck S."/>
            <person name="Chain P."/>
            <person name="Malfatti S."/>
            <person name="Shin M."/>
            <person name="Vergez L."/>
            <person name="Schmutz J."/>
            <person name="Larimer F."/>
            <person name="Land M."/>
            <person name="Hauser L."/>
            <person name="Kyrpides N."/>
            <person name="Lykidis A."/>
            <person name="Scott K.M."/>
            <person name="Sievert S."/>
            <person name="Kerfeld C."/>
            <person name="Freyermuth S."/>
            <person name="Dobrinski K."/>
            <person name="Boller A."/>
            <person name="Fitzpatrick K."/>
            <person name="Thoma P."/>
            <person name="Moore J."/>
            <person name="Richardson P."/>
        </authorList>
    </citation>
    <scope>NUCLEOTIDE SEQUENCE</scope>
    <source>
        <strain evidence="3">XCL-2</strain>
    </source>
</reference>
<feature type="domain" description="TnsA endonuclease C-terminal" evidence="1">
    <location>
        <begin position="127"/>
        <end position="202"/>
    </location>
</feature>
<dbReference type="InterPro" id="IPR011856">
    <property type="entry name" value="tRNA_endonuc-like_dom_sf"/>
</dbReference>
<dbReference type="Pfam" id="PF08721">
    <property type="entry name" value="Tn7_Tnp_TnsA_C"/>
    <property type="match status" value="1"/>
</dbReference>
<dbReference type="STRING" id="317025.Tcr_1648"/>
<dbReference type="GO" id="GO:0003676">
    <property type="term" value="F:nucleic acid binding"/>
    <property type="evidence" value="ECO:0007669"/>
    <property type="project" value="InterPro"/>
</dbReference>
<evidence type="ECO:0008006" key="4">
    <source>
        <dbReference type="Google" id="ProtNLM"/>
    </source>
</evidence>
<dbReference type="Pfam" id="PF08722">
    <property type="entry name" value="Tn7_TnsA-like_N"/>
    <property type="match status" value="1"/>
</dbReference>
<dbReference type="HOGENOM" id="CLU_100949_1_0_6"/>